<feature type="transmembrane region" description="Helical" evidence="6">
    <location>
        <begin position="99"/>
        <end position="117"/>
    </location>
</feature>
<keyword evidence="5 6" id="KW-0472">Membrane</keyword>
<keyword evidence="2" id="KW-0813">Transport</keyword>
<sequence>MGQPRIFYSMAMDGLLPPCAARIHPRFKTPYITTIISGIICATASGVLPIDILADMTSIGTLFAFILCSVGVIVLRYTQPDTPRLFCVPSLPLPGTHHRLHFVPLLSIASCLALFASTTTETLYRFVIWMCLGLILYFCYGVSHSKLRVKENQVDPGPELSSVDSSPVLI</sequence>
<dbReference type="GO" id="GO:0015171">
    <property type="term" value="F:amino acid transmembrane transporter activity"/>
    <property type="evidence" value="ECO:0007669"/>
    <property type="project" value="TreeGrafter"/>
</dbReference>
<feature type="transmembrane region" description="Helical" evidence="6">
    <location>
        <begin position="56"/>
        <end position="78"/>
    </location>
</feature>
<reference evidence="7" key="1">
    <citation type="submission" date="2021-02" db="EMBL/GenBank/DDBJ databases">
        <authorList>
            <person name="Dougan E. K."/>
            <person name="Rhodes N."/>
            <person name="Thang M."/>
            <person name="Chan C."/>
        </authorList>
    </citation>
    <scope>NUCLEOTIDE SEQUENCE</scope>
</reference>
<evidence type="ECO:0000256" key="3">
    <source>
        <dbReference type="ARBA" id="ARBA00022692"/>
    </source>
</evidence>
<dbReference type="GO" id="GO:0005886">
    <property type="term" value="C:plasma membrane"/>
    <property type="evidence" value="ECO:0007669"/>
    <property type="project" value="TreeGrafter"/>
</dbReference>
<dbReference type="PANTHER" id="PTHR43243:SF4">
    <property type="entry name" value="CATIONIC AMINO ACID TRANSPORTER 4"/>
    <property type="match status" value="1"/>
</dbReference>
<dbReference type="PANTHER" id="PTHR43243">
    <property type="entry name" value="INNER MEMBRANE TRANSPORTER YGJI-RELATED"/>
    <property type="match status" value="1"/>
</dbReference>
<comment type="caution">
    <text evidence="7">The sequence shown here is derived from an EMBL/GenBank/DDBJ whole genome shotgun (WGS) entry which is preliminary data.</text>
</comment>
<dbReference type="OrthoDB" id="424769at2759"/>
<evidence type="ECO:0000256" key="6">
    <source>
        <dbReference type="SAM" id="Phobius"/>
    </source>
</evidence>
<dbReference type="AlphaFoldDB" id="A0A813FJR6"/>
<dbReference type="Gene3D" id="1.20.1740.10">
    <property type="entry name" value="Amino acid/polyamine transporter I"/>
    <property type="match status" value="1"/>
</dbReference>
<organism evidence="7 8">
    <name type="scientific">Polarella glacialis</name>
    <name type="common">Dinoflagellate</name>
    <dbReference type="NCBI Taxonomy" id="89957"/>
    <lineage>
        <taxon>Eukaryota</taxon>
        <taxon>Sar</taxon>
        <taxon>Alveolata</taxon>
        <taxon>Dinophyceae</taxon>
        <taxon>Suessiales</taxon>
        <taxon>Suessiaceae</taxon>
        <taxon>Polarella</taxon>
    </lineage>
</organism>
<evidence type="ECO:0000313" key="7">
    <source>
        <dbReference type="EMBL" id="CAE8610797.1"/>
    </source>
</evidence>
<name>A0A813FJR6_POLGL</name>
<gene>
    <name evidence="7" type="ORF">PGLA1383_LOCUS28610</name>
</gene>
<feature type="transmembrane region" description="Helical" evidence="6">
    <location>
        <begin position="31"/>
        <end position="50"/>
    </location>
</feature>
<dbReference type="InterPro" id="IPR002293">
    <property type="entry name" value="AA/rel_permease1"/>
</dbReference>
<accession>A0A813FJR6</accession>
<keyword evidence="3 6" id="KW-0812">Transmembrane</keyword>
<evidence type="ECO:0000256" key="4">
    <source>
        <dbReference type="ARBA" id="ARBA00022989"/>
    </source>
</evidence>
<evidence type="ECO:0000256" key="1">
    <source>
        <dbReference type="ARBA" id="ARBA00004141"/>
    </source>
</evidence>
<keyword evidence="4 6" id="KW-1133">Transmembrane helix</keyword>
<dbReference type="EMBL" id="CAJNNV010024838">
    <property type="protein sequence ID" value="CAE8610797.1"/>
    <property type="molecule type" value="Genomic_DNA"/>
</dbReference>
<dbReference type="Pfam" id="PF13520">
    <property type="entry name" value="AA_permease_2"/>
    <property type="match status" value="1"/>
</dbReference>
<protein>
    <recommendedName>
        <fullName evidence="9">Cationic amino acid transporter C-terminal domain-containing protein</fullName>
    </recommendedName>
</protein>
<evidence type="ECO:0000256" key="5">
    <source>
        <dbReference type="ARBA" id="ARBA00023136"/>
    </source>
</evidence>
<evidence type="ECO:0000313" key="8">
    <source>
        <dbReference type="Proteomes" id="UP000654075"/>
    </source>
</evidence>
<keyword evidence="8" id="KW-1185">Reference proteome</keyword>
<evidence type="ECO:0008006" key="9">
    <source>
        <dbReference type="Google" id="ProtNLM"/>
    </source>
</evidence>
<evidence type="ECO:0000256" key="2">
    <source>
        <dbReference type="ARBA" id="ARBA00022448"/>
    </source>
</evidence>
<feature type="transmembrane region" description="Helical" evidence="6">
    <location>
        <begin position="123"/>
        <end position="142"/>
    </location>
</feature>
<dbReference type="Proteomes" id="UP000654075">
    <property type="component" value="Unassembled WGS sequence"/>
</dbReference>
<comment type="subcellular location">
    <subcellularLocation>
        <location evidence="1">Membrane</location>
        <topology evidence="1">Multi-pass membrane protein</topology>
    </subcellularLocation>
</comment>
<proteinExistence type="predicted"/>